<reference evidence="9" key="1">
    <citation type="submission" date="2011-11" db="EMBL/GenBank/DDBJ databases">
        <title>Complete sequence of Desulfosporosinus orientis DSM 765.</title>
        <authorList>
            <person name="Lucas S."/>
            <person name="Han J."/>
            <person name="Lapidus A."/>
            <person name="Cheng J.-F."/>
            <person name="Goodwin L."/>
            <person name="Pitluck S."/>
            <person name="Peters L."/>
            <person name="Ovchinnikova G."/>
            <person name="Teshima H."/>
            <person name="Detter J.C."/>
            <person name="Han C."/>
            <person name="Tapia R."/>
            <person name="Land M."/>
            <person name="Hauser L."/>
            <person name="Kyrpides N."/>
            <person name="Ivanova N."/>
            <person name="Pagani I."/>
            <person name="Pester M."/>
            <person name="Spring S."/>
            <person name="Ollivier B."/>
            <person name="Rattei T."/>
            <person name="Klenk H.-P."/>
            <person name="Wagner M."/>
            <person name="Loy A."/>
            <person name="Woyke T."/>
        </authorList>
    </citation>
    <scope>NUCLEOTIDE SEQUENCE [LARGE SCALE GENOMIC DNA]</scope>
    <source>
        <strain evidence="9">ATCC 19365 / DSM 765 / NCIMB 8382 / VKM B-1628</strain>
    </source>
</reference>
<dbReference type="SMART" id="SM00062">
    <property type="entry name" value="PBPb"/>
    <property type="match status" value="1"/>
</dbReference>
<dbReference type="PANTHER" id="PTHR35936:SF17">
    <property type="entry name" value="ARGININE-BINDING EXTRACELLULAR PROTEIN ARTP"/>
    <property type="match status" value="1"/>
</dbReference>
<feature type="domain" description="Ionotropic glutamate receptor C-terminal" evidence="7">
    <location>
        <begin position="43"/>
        <end position="260"/>
    </location>
</feature>
<gene>
    <name evidence="8" type="ordered locus">Desor_5499</name>
</gene>
<keyword evidence="3 5" id="KW-0732">Signal</keyword>
<dbReference type="GO" id="GO:0030313">
    <property type="term" value="C:cell envelope"/>
    <property type="evidence" value="ECO:0007669"/>
    <property type="project" value="UniProtKB-SubCell"/>
</dbReference>
<comment type="subcellular location">
    <subcellularLocation>
        <location evidence="1">Cell envelope</location>
    </subcellularLocation>
</comment>
<dbReference type="CDD" id="cd13624">
    <property type="entry name" value="PBP2_Arg_Lys_His"/>
    <property type="match status" value="1"/>
</dbReference>
<dbReference type="Proteomes" id="UP000006346">
    <property type="component" value="Chromosome"/>
</dbReference>
<dbReference type="InterPro" id="IPR001320">
    <property type="entry name" value="Iontro_rcpt_C"/>
</dbReference>
<evidence type="ECO:0000256" key="2">
    <source>
        <dbReference type="ARBA" id="ARBA00010333"/>
    </source>
</evidence>
<protein>
    <submittedName>
        <fullName evidence="8">Periplasmic component of amino acid ABC-type transporter/signal transduction system</fullName>
    </submittedName>
</protein>
<dbReference type="PATRIC" id="fig|768706.3.peg.5604"/>
<dbReference type="Pfam" id="PF00497">
    <property type="entry name" value="SBP_bac_3"/>
    <property type="match status" value="1"/>
</dbReference>
<evidence type="ECO:0000259" key="7">
    <source>
        <dbReference type="SMART" id="SM00079"/>
    </source>
</evidence>
<dbReference type="eggNOG" id="COG0834">
    <property type="taxonomic scope" value="Bacteria"/>
</dbReference>
<dbReference type="PANTHER" id="PTHR35936">
    <property type="entry name" value="MEMBRANE-BOUND LYTIC MUREIN TRANSGLYCOSYLASE F"/>
    <property type="match status" value="1"/>
</dbReference>
<dbReference type="OrthoDB" id="9774451at2"/>
<name>G7WGE1_DESOD</name>
<evidence type="ECO:0000256" key="3">
    <source>
        <dbReference type="ARBA" id="ARBA00022729"/>
    </source>
</evidence>
<evidence type="ECO:0000313" key="8">
    <source>
        <dbReference type="EMBL" id="AET70873.1"/>
    </source>
</evidence>
<feature type="chain" id="PRO_5038675004" evidence="5">
    <location>
        <begin position="23"/>
        <end position="265"/>
    </location>
</feature>
<dbReference type="GO" id="GO:0015276">
    <property type="term" value="F:ligand-gated monoatomic ion channel activity"/>
    <property type="evidence" value="ECO:0007669"/>
    <property type="project" value="InterPro"/>
</dbReference>
<dbReference type="SMART" id="SM00079">
    <property type="entry name" value="PBPe"/>
    <property type="match status" value="1"/>
</dbReference>
<comment type="similarity">
    <text evidence="2 4">Belongs to the bacterial solute-binding protein 3 family.</text>
</comment>
<dbReference type="PROSITE" id="PS51257">
    <property type="entry name" value="PROKAR_LIPOPROTEIN"/>
    <property type="match status" value="1"/>
</dbReference>
<evidence type="ECO:0000256" key="1">
    <source>
        <dbReference type="ARBA" id="ARBA00004196"/>
    </source>
</evidence>
<dbReference type="RefSeq" id="WP_014187675.1">
    <property type="nucleotide sequence ID" value="NC_016584.1"/>
</dbReference>
<evidence type="ECO:0000259" key="6">
    <source>
        <dbReference type="SMART" id="SM00062"/>
    </source>
</evidence>
<dbReference type="PROSITE" id="PS01039">
    <property type="entry name" value="SBP_BACTERIAL_3"/>
    <property type="match status" value="1"/>
</dbReference>
<dbReference type="EMBL" id="CP003108">
    <property type="protein sequence ID" value="AET70873.1"/>
    <property type="molecule type" value="Genomic_DNA"/>
</dbReference>
<evidence type="ECO:0000313" key="9">
    <source>
        <dbReference type="Proteomes" id="UP000006346"/>
    </source>
</evidence>
<dbReference type="Gene3D" id="3.40.190.10">
    <property type="entry name" value="Periplasmic binding protein-like II"/>
    <property type="match status" value="2"/>
</dbReference>
<dbReference type="HOGENOM" id="CLU_019602_18_2_9"/>
<proteinExistence type="inferred from homology"/>
<dbReference type="SUPFAM" id="SSF53850">
    <property type="entry name" value="Periplasmic binding protein-like II"/>
    <property type="match status" value="1"/>
</dbReference>
<feature type="domain" description="Solute-binding protein family 3/N-terminal" evidence="6">
    <location>
        <begin position="43"/>
        <end position="261"/>
    </location>
</feature>
<sequence length="265" mass="28687">MFKSKFRFVLTGLLSLSLLALAGCGSNSSPAPSSSGSDSTEKVLRVGSDIAYAPFEFMDENQKPTGFDVELIQAIADDMGYKMNIETCAFDGLIPALQAGKYDAVISAMTITDDRAKSVTFSDKYFLSGQYIASKKGSNIKSLDDLKGKKIGVQLNTTGQYAVEEKGMETNKYDTTPDAMNALLTGGVDAVVADSPVVLWFQAQNPTAAIESVNADSGEEYYGIATKLGNTELVDKINASLKKLMDSGKYNEIYKKWFKEDAPKF</sequence>
<dbReference type="STRING" id="768706.Desor_5499"/>
<dbReference type="InterPro" id="IPR018313">
    <property type="entry name" value="SBP_3_CS"/>
</dbReference>
<organism evidence="8 9">
    <name type="scientific">Desulfosporosinus orientis (strain ATCC 19365 / DSM 765 / NCIMB 8382 / VKM B-1628 / Singapore I)</name>
    <name type="common">Desulfotomaculum orientis</name>
    <dbReference type="NCBI Taxonomy" id="768706"/>
    <lineage>
        <taxon>Bacteria</taxon>
        <taxon>Bacillati</taxon>
        <taxon>Bacillota</taxon>
        <taxon>Clostridia</taxon>
        <taxon>Eubacteriales</taxon>
        <taxon>Desulfitobacteriaceae</taxon>
        <taxon>Desulfosporosinus</taxon>
    </lineage>
</organism>
<dbReference type="GO" id="GO:0016020">
    <property type="term" value="C:membrane"/>
    <property type="evidence" value="ECO:0007669"/>
    <property type="project" value="InterPro"/>
</dbReference>
<evidence type="ECO:0000256" key="4">
    <source>
        <dbReference type="RuleBase" id="RU003744"/>
    </source>
</evidence>
<reference evidence="8 9" key="2">
    <citation type="journal article" date="2012" name="J. Bacteriol.">
        <title>Complete genome sequences of Desulfosporosinus orientis DSM765T, Desulfosporosinus youngiae DSM17734T, Desulfosporosinus meridiei DSM13257T, and Desulfosporosinus acidiphilus DSM22704T.</title>
        <authorList>
            <person name="Pester M."/>
            <person name="Brambilla E."/>
            <person name="Alazard D."/>
            <person name="Rattei T."/>
            <person name="Weinmaier T."/>
            <person name="Han J."/>
            <person name="Lucas S."/>
            <person name="Lapidus A."/>
            <person name="Cheng J.F."/>
            <person name="Goodwin L."/>
            <person name="Pitluck S."/>
            <person name="Peters L."/>
            <person name="Ovchinnikova G."/>
            <person name="Teshima H."/>
            <person name="Detter J.C."/>
            <person name="Han C.S."/>
            <person name="Tapia R."/>
            <person name="Land M.L."/>
            <person name="Hauser L."/>
            <person name="Kyrpides N.C."/>
            <person name="Ivanova N.N."/>
            <person name="Pagani I."/>
            <person name="Huntmann M."/>
            <person name="Wei C.L."/>
            <person name="Davenport K.W."/>
            <person name="Daligault H."/>
            <person name="Chain P.S."/>
            <person name="Chen A."/>
            <person name="Mavromatis K."/>
            <person name="Markowitz V."/>
            <person name="Szeto E."/>
            <person name="Mikhailova N."/>
            <person name="Pati A."/>
            <person name="Wagner M."/>
            <person name="Woyke T."/>
            <person name="Ollivier B."/>
            <person name="Klenk H.P."/>
            <person name="Spring S."/>
            <person name="Loy A."/>
        </authorList>
    </citation>
    <scope>NUCLEOTIDE SEQUENCE [LARGE SCALE GENOMIC DNA]</scope>
    <source>
        <strain evidence="9">ATCC 19365 / DSM 765 / NCIMB 8382 / VKM B-1628</strain>
    </source>
</reference>
<evidence type="ECO:0000256" key="5">
    <source>
        <dbReference type="SAM" id="SignalP"/>
    </source>
</evidence>
<dbReference type="AlphaFoldDB" id="G7WGE1"/>
<accession>G7WGE1</accession>
<feature type="signal peptide" evidence="5">
    <location>
        <begin position="1"/>
        <end position="22"/>
    </location>
</feature>
<keyword evidence="9" id="KW-1185">Reference proteome</keyword>
<dbReference type="InterPro" id="IPR001638">
    <property type="entry name" value="Solute-binding_3/MltF_N"/>
</dbReference>
<dbReference type="KEGG" id="dor:Desor_5499"/>